<dbReference type="InterPro" id="IPR004360">
    <property type="entry name" value="Glyas_Fos-R_dOase_dom"/>
</dbReference>
<organism evidence="2 3">
    <name type="scientific">Variovorax gossypii</name>
    <dbReference type="NCBI Taxonomy" id="1679495"/>
    <lineage>
        <taxon>Bacteria</taxon>
        <taxon>Pseudomonadati</taxon>
        <taxon>Pseudomonadota</taxon>
        <taxon>Betaproteobacteria</taxon>
        <taxon>Burkholderiales</taxon>
        <taxon>Comamonadaceae</taxon>
        <taxon>Variovorax</taxon>
    </lineage>
</organism>
<sequence>MEEMSHQEQTVRPGVYLHHVHMVTHDMERTCGFYIEHFGGKIVFDDLIDGDRNVFMVVGKGRLHFFESRKSPPPERNAFHHLGMMVEDLDDFVGRLRRSGVAVSEIVRTPGGGFAMTSGPDNVKIELFEVRDPVARRNFVDE</sequence>
<accession>A0A3S0JA43</accession>
<evidence type="ECO:0000313" key="3">
    <source>
        <dbReference type="Proteomes" id="UP000267418"/>
    </source>
</evidence>
<name>A0A3S0JA43_9BURK</name>
<dbReference type="InterPro" id="IPR037523">
    <property type="entry name" value="VOC_core"/>
</dbReference>
<evidence type="ECO:0000259" key="1">
    <source>
        <dbReference type="PROSITE" id="PS51819"/>
    </source>
</evidence>
<dbReference type="PROSITE" id="PS51819">
    <property type="entry name" value="VOC"/>
    <property type="match status" value="1"/>
</dbReference>
<dbReference type="OrthoDB" id="115162at2"/>
<dbReference type="Proteomes" id="UP000267418">
    <property type="component" value="Unassembled WGS sequence"/>
</dbReference>
<feature type="domain" description="VOC" evidence="1">
    <location>
        <begin position="16"/>
        <end position="130"/>
    </location>
</feature>
<comment type="caution">
    <text evidence="2">The sequence shown here is derived from an EMBL/GenBank/DDBJ whole genome shotgun (WGS) entry which is preliminary data.</text>
</comment>
<evidence type="ECO:0000313" key="2">
    <source>
        <dbReference type="EMBL" id="RTQ35591.1"/>
    </source>
</evidence>
<dbReference type="Pfam" id="PF00903">
    <property type="entry name" value="Glyoxalase"/>
    <property type="match status" value="1"/>
</dbReference>
<dbReference type="CDD" id="cd06587">
    <property type="entry name" value="VOC"/>
    <property type="match status" value="1"/>
</dbReference>
<dbReference type="SUPFAM" id="SSF54593">
    <property type="entry name" value="Glyoxalase/Bleomycin resistance protein/Dihydroxybiphenyl dioxygenase"/>
    <property type="match status" value="1"/>
</dbReference>
<dbReference type="Gene3D" id="3.10.180.10">
    <property type="entry name" value="2,3-Dihydroxybiphenyl 1,2-Dioxygenase, domain 1"/>
    <property type="match status" value="1"/>
</dbReference>
<dbReference type="EMBL" id="RXOE01000002">
    <property type="protein sequence ID" value="RTQ35591.1"/>
    <property type="molecule type" value="Genomic_DNA"/>
</dbReference>
<protein>
    <submittedName>
        <fullName evidence="2">VOC family protein</fullName>
    </submittedName>
</protein>
<keyword evidence="3" id="KW-1185">Reference proteome</keyword>
<dbReference type="InterPro" id="IPR029068">
    <property type="entry name" value="Glyas_Bleomycin-R_OHBP_Dase"/>
</dbReference>
<gene>
    <name evidence="2" type="ORF">EJP69_14655</name>
</gene>
<dbReference type="AlphaFoldDB" id="A0A3S0JA43"/>
<proteinExistence type="predicted"/>
<reference evidence="2 3" key="1">
    <citation type="submission" date="2018-12" db="EMBL/GenBank/DDBJ databases">
        <title>The genome of Variovorax gossypii DSM 100435.</title>
        <authorList>
            <person name="Gao J."/>
            <person name="Sun J."/>
        </authorList>
    </citation>
    <scope>NUCLEOTIDE SEQUENCE [LARGE SCALE GENOMIC DNA]</scope>
    <source>
        <strain evidence="2 3">DSM 100435</strain>
    </source>
</reference>